<feature type="chain" id="PRO_5042487634" evidence="1">
    <location>
        <begin position="17"/>
        <end position="185"/>
    </location>
</feature>
<dbReference type="RefSeq" id="XP_060284447.1">
    <property type="nucleotide sequence ID" value="XM_060432722.1"/>
</dbReference>
<dbReference type="GeneID" id="85315909"/>
<dbReference type="Gene3D" id="2.60.20.10">
    <property type="entry name" value="Crystallins"/>
    <property type="match status" value="1"/>
</dbReference>
<evidence type="ECO:0000313" key="3">
    <source>
        <dbReference type="Proteomes" id="UP001244011"/>
    </source>
</evidence>
<dbReference type="Proteomes" id="UP001244011">
    <property type="component" value="Unassembled WGS sequence"/>
</dbReference>
<comment type="caution">
    <text evidence="2">The sequence shown here is derived from an EMBL/GenBank/DDBJ whole genome shotgun (WGS) entry which is preliminary data.</text>
</comment>
<proteinExistence type="predicted"/>
<protein>
    <submittedName>
        <fullName evidence="2">Uncharacterized protein</fullName>
    </submittedName>
</protein>
<feature type="signal peptide" evidence="1">
    <location>
        <begin position="1"/>
        <end position="16"/>
    </location>
</feature>
<gene>
    <name evidence="2" type="ORF">QBC33DRAFT_619089</name>
</gene>
<keyword evidence="3" id="KW-1185">Reference proteome</keyword>
<dbReference type="EMBL" id="MU839006">
    <property type="protein sequence ID" value="KAK1768234.1"/>
    <property type="molecule type" value="Genomic_DNA"/>
</dbReference>
<accession>A0AAJ0C166</accession>
<keyword evidence="1" id="KW-0732">Signal</keyword>
<evidence type="ECO:0000256" key="1">
    <source>
        <dbReference type="SAM" id="SignalP"/>
    </source>
</evidence>
<organism evidence="2 3">
    <name type="scientific">Phialemonium atrogriseum</name>
    <dbReference type="NCBI Taxonomy" id="1093897"/>
    <lineage>
        <taxon>Eukaryota</taxon>
        <taxon>Fungi</taxon>
        <taxon>Dikarya</taxon>
        <taxon>Ascomycota</taxon>
        <taxon>Pezizomycotina</taxon>
        <taxon>Sordariomycetes</taxon>
        <taxon>Sordariomycetidae</taxon>
        <taxon>Cephalothecales</taxon>
        <taxon>Cephalothecaceae</taxon>
        <taxon>Phialemonium</taxon>
    </lineage>
</organism>
<dbReference type="AlphaFoldDB" id="A0AAJ0C166"/>
<reference evidence="2" key="1">
    <citation type="submission" date="2023-06" db="EMBL/GenBank/DDBJ databases">
        <title>Genome-scale phylogeny and comparative genomics of the fungal order Sordariales.</title>
        <authorList>
            <consortium name="Lawrence Berkeley National Laboratory"/>
            <person name="Hensen N."/>
            <person name="Bonometti L."/>
            <person name="Westerberg I."/>
            <person name="Brannstrom I.O."/>
            <person name="Guillou S."/>
            <person name="Cros-Aarteil S."/>
            <person name="Calhoun S."/>
            <person name="Haridas S."/>
            <person name="Kuo A."/>
            <person name="Mondo S."/>
            <person name="Pangilinan J."/>
            <person name="Riley R."/>
            <person name="Labutti K."/>
            <person name="Andreopoulos B."/>
            <person name="Lipzen A."/>
            <person name="Chen C."/>
            <person name="Yanf M."/>
            <person name="Daum C."/>
            <person name="Ng V."/>
            <person name="Clum A."/>
            <person name="Steindorff A."/>
            <person name="Ohm R."/>
            <person name="Martin F."/>
            <person name="Silar P."/>
            <person name="Natvig D."/>
            <person name="Lalanne C."/>
            <person name="Gautier V."/>
            <person name="Ament-Velasquez S.L."/>
            <person name="Kruys A."/>
            <person name="Hutchinson M.I."/>
            <person name="Powell A.J."/>
            <person name="Barry K."/>
            <person name="Miller A.N."/>
            <person name="Grigoriev I.V."/>
            <person name="Debuchy R."/>
            <person name="Gladieux P."/>
            <person name="Thoren M.H."/>
            <person name="Johannesson H."/>
        </authorList>
    </citation>
    <scope>NUCLEOTIDE SEQUENCE</scope>
    <source>
        <strain evidence="2">8032-3</strain>
    </source>
</reference>
<evidence type="ECO:0000313" key="2">
    <source>
        <dbReference type="EMBL" id="KAK1768234.1"/>
    </source>
</evidence>
<name>A0AAJ0C166_9PEZI</name>
<sequence>MRVVLAILISAVLAAASPSVKWPPKDLTPEENLGSVGLNFTLMSRDEYLEKRQPGGVYICTDINWGGTCGYAKQPWNLCIQLDSPWYHTISSIGPDEYNAIVAYSDYSCGSSAQLAIFNPGYPDLRPAGWNDRIGSFRVLQIPGKNCLGASDLDSSYFRTSTNCNSCCNGCNRSGQDCCPDGLFC</sequence>